<accession>A0A8J3S5D8</accession>
<dbReference type="RefSeq" id="WP_189243013.1">
    <property type="nucleotide sequence ID" value="NZ_BMQP01000026.1"/>
</dbReference>
<protein>
    <submittedName>
        <fullName evidence="1">Uncharacterized protein</fullName>
    </submittedName>
</protein>
<gene>
    <name evidence="1" type="ORF">Pro02_48480</name>
</gene>
<dbReference type="AlphaFoldDB" id="A0A8J3S5D8"/>
<name>A0A8J3S5D8_PLARO</name>
<keyword evidence="2" id="KW-1185">Reference proteome</keyword>
<evidence type="ECO:0000313" key="1">
    <source>
        <dbReference type="EMBL" id="GIH86440.1"/>
    </source>
</evidence>
<proteinExistence type="predicted"/>
<dbReference type="Proteomes" id="UP000655044">
    <property type="component" value="Unassembled WGS sequence"/>
</dbReference>
<reference evidence="1" key="1">
    <citation type="submission" date="2021-01" db="EMBL/GenBank/DDBJ databases">
        <title>Whole genome shotgun sequence of Planobispora rosea NBRC 15558.</title>
        <authorList>
            <person name="Komaki H."/>
            <person name="Tamura T."/>
        </authorList>
    </citation>
    <scope>NUCLEOTIDE SEQUENCE</scope>
    <source>
        <strain evidence="1">NBRC 15558</strain>
    </source>
</reference>
<dbReference type="Pfam" id="PF19698">
    <property type="entry name" value="DUF6197"/>
    <property type="match status" value="1"/>
</dbReference>
<organism evidence="1 2">
    <name type="scientific">Planobispora rosea</name>
    <dbReference type="NCBI Taxonomy" id="35762"/>
    <lineage>
        <taxon>Bacteria</taxon>
        <taxon>Bacillati</taxon>
        <taxon>Actinomycetota</taxon>
        <taxon>Actinomycetes</taxon>
        <taxon>Streptosporangiales</taxon>
        <taxon>Streptosporangiaceae</taxon>
        <taxon>Planobispora</taxon>
    </lineage>
</organism>
<evidence type="ECO:0000313" key="2">
    <source>
        <dbReference type="Proteomes" id="UP000655044"/>
    </source>
</evidence>
<comment type="caution">
    <text evidence="1">The sequence shown here is derived from an EMBL/GenBank/DDBJ whole genome shotgun (WGS) entry which is preliminary data.</text>
</comment>
<dbReference type="InterPro" id="IPR045677">
    <property type="entry name" value="DUF6197"/>
</dbReference>
<dbReference type="EMBL" id="BOOI01000046">
    <property type="protein sequence ID" value="GIH86440.1"/>
    <property type="molecule type" value="Genomic_DNA"/>
</dbReference>
<sequence length="124" mass="13620">MADHTLTRVPQDIYPRAAEVIRTLGWSQGRFITEEADKPLERSPVCVIEALCRGAGLAPKAWCRLPSEHLVEVMAAIEVLALQLGDDPNDPEASAIERLIRWNDAAERTVPDVLALLDAAANRP</sequence>